<proteinExistence type="predicted"/>
<reference evidence="2 3" key="1">
    <citation type="journal article" date="2024" name="J Genomics">
        <title>Draft genome sequencing and assembly of Favolaschia claudopus CIRM-BRFM 2984 isolated from oak limbs.</title>
        <authorList>
            <person name="Navarro D."/>
            <person name="Drula E."/>
            <person name="Chaduli D."/>
            <person name="Cazenave R."/>
            <person name="Ahrendt S."/>
            <person name="Wang J."/>
            <person name="Lipzen A."/>
            <person name="Daum C."/>
            <person name="Barry K."/>
            <person name="Grigoriev I.V."/>
            <person name="Favel A."/>
            <person name="Rosso M.N."/>
            <person name="Martin F."/>
        </authorList>
    </citation>
    <scope>NUCLEOTIDE SEQUENCE [LARGE SCALE GENOMIC DNA]</scope>
    <source>
        <strain evidence="2 3">CIRM-BRFM 2984</strain>
    </source>
</reference>
<feature type="compositionally biased region" description="Basic and acidic residues" evidence="1">
    <location>
        <begin position="83"/>
        <end position="92"/>
    </location>
</feature>
<feature type="compositionally biased region" description="Basic residues" evidence="1">
    <location>
        <begin position="46"/>
        <end position="58"/>
    </location>
</feature>
<feature type="compositionally biased region" description="Acidic residues" evidence="1">
    <location>
        <begin position="281"/>
        <end position="298"/>
    </location>
</feature>
<dbReference type="AlphaFoldDB" id="A0AAW0BCQ7"/>
<feature type="region of interest" description="Disordered" evidence="1">
    <location>
        <begin position="279"/>
        <end position="367"/>
    </location>
</feature>
<evidence type="ECO:0000313" key="3">
    <source>
        <dbReference type="Proteomes" id="UP001362999"/>
    </source>
</evidence>
<comment type="caution">
    <text evidence="2">The sequence shown here is derived from an EMBL/GenBank/DDBJ whole genome shotgun (WGS) entry which is preliminary data.</text>
</comment>
<protein>
    <submittedName>
        <fullName evidence="2">Uncharacterized protein</fullName>
    </submittedName>
</protein>
<dbReference type="EMBL" id="JAWWNJ010000037">
    <property type="protein sequence ID" value="KAK7022634.1"/>
    <property type="molecule type" value="Genomic_DNA"/>
</dbReference>
<dbReference type="Proteomes" id="UP001362999">
    <property type="component" value="Unassembled WGS sequence"/>
</dbReference>
<organism evidence="2 3">
    <name type="scientific">Favolaschia claudopus</name>
    <dbReference type="NCBI Taxonomy" id="2862362"/>
    <lineage>
        <taxon>Eukaryota</taxon>
        <taxon>Fungi</taxon>
        <taxon>Dikarya</taxon>
        <taxon>Basidiomycota</taxon>
        <taxon>Agaricomycotina</taxon>
        <taxon>Agaricomycetes</taxon>
        <taxon>Agaricomycetidae</taxon>
        <taxon>Agaricales</taxon>
        <taxon>Marasmiineae</taxon>
        <taxon>Mycenaceae</taxon>
        <taxon>Favolaschia</taxon>
    </lineage>
</organism>
<sequence>MKGSRRPLLPHLDVYAAEHRPRLTIYKRYANTLHSTLASTFSNSRSARRPPTRHRRTHLSLFSSLPPGSTPMSPPTRRSAKKAITENEGSRRESKKSHLFSAPPRRYSSPSISCRFTVSSTLAHLAPNPALFGDTPSPYTVFAPSTHPTHLRCCQPENYRRRAPCPCASATAADPGQRLAEQLYKAFGWAEASMFEGMRSHFPPRKILADAFEFKQSFSNASRALPKKNFPMPMIWYPLARRTRSGAEFSAFSLPANITALKELSFDFAPLVKRAVIAEREDQEDHEDEDESNVIDEDSVLHDSSGVDDESESLPPTNPLDDIDDEYPAPAPPRPERRRRSPSFKEVVASSNRPHKGPHRRRAPETAKAAQVKAAKKAAAAHARRKKRREKAKIEIGHVATASTIQTYVWPAQPLQTSLATSTLPTTLGAYSAKLENATEKAGSRICRSLEEFISNGFSIIHWDGITPRPLVDRHGRIVAVLAGQPNKDDYRIATAQAFQAIQRAGSETRFPASMKHHRRGLFAAINVGLSYGNGQTAPTWLNNKKYNGLADSLLADPSIERMAGFADFAFSLWAPSLYKYYRAQDSKLRKYHPDLRRPFNSSVFYCTAFNFARNVWTFKHRDVLNLAFGWCAVQALGRFDHTKGGHLVLWDLKLVVEFPHGALILLPSATIAHSNVPVQPGDERVSFTQFSAGGIFRYIDNHGKTEKKLAADDPEEYSHLMKLKEQRWEMGLALLSTMDELTSEL</sequence>
<feature type="region of interest" description="Disordered" evidence="1">
    <location>
        <begin position="40"/>
        <end position="110"/>
    </location>
</feature>
<evidence type="ECO:0000256" key="1">
    <source>
        <dbReference type="SAM" id="MobiDB-lite"/>
    </source>
</evidence>
<gene>
    <name evidence="2" type="ORF">R3P38DRAFT_3196032</name>
</gene>
<feature type="compositionally biased region" description="Basic residues" evidence="1">
    <location>
        <begin position="353"/>
        <end position="362"/>
    </location>
</feature>
<keyword evidence="3" id="KW-1185">Reference proteome</keyword>
<evidence type="ECO:0000313" key="2">
    <source>
        <dbReference type="EMBL" id="KAK7022634.1"/>
    </source>
</evidence>
<dbReference type="Gene3D" id="3.60.130.30">
    <property type="match status" value="1"/>
</dbReference>
<accession>A0AAW0BCQ7</accession>
<name>A0AAW0BCQ7_9AGAR</name>